<evidence type="ECO:0000313" key="4">
    <source>
        <dbReference type="Proteomes" id="UP000094020"/>
    </source>
</evidence>
<dbReference type="EMBL" id="KI894007">
    <property type="protein sequence ID" value="OCF53899.1"/>
    <property type="molecule type" value="Genomic_DNA"/>
</dbReference>
<evidence type="ECO:0000313" key="2">
    <source>
        <dbReference type="EMBL" id="OCF53899.1"/>
    </source>
</evidence>
<reference evidence="2" key="1">
    <citation type="submission" date="2013-07" db="EMBL/GenBank/DDBJ databases">
        <title>The Genome Sequence of Cryptococcus pinus CBS10737.</title>
        <authorList>
            <consortium name="The Broad Institute Genome Sequencing Platform"/>
            <person name="Cuomo C."/>
            <person name="Litvintseva A."/>
            <person name="Chen Y."/>
            <person name="Heitman J."/>
            <person name="Sun S."/>
            <person name="Springer D."/>
            <person name="Dromer F."/>
            <person name="Young S.K."/>
            <person name="Zeng Q."/>
            <person name="Gargeya S."/>
            <person name="Fitzgerald M."/>
            <person name="Abouelleil A."/>
            <person name="Alvarado L."/>
            <person name="Berlin A.M."/>
            <person name="Chapman S.B."/>
            <person name="Dewar J."/>
            <person name="Goldberg J."/>
            <person name="Griggs A."/>
            <person name="Gujja S."/>
            <person name="Hansen M."/>
            <person name="Howarth C."/>
            <person name="Imamovic A."/>
            <person name="Larimer J."/>
            <person name="McCowan C."/>
            <person name="Murphy C."/>
            <person name="Pearson M."/>
            <person name="Priest M."/>
            <person name="Roberts A."/>
            <person name="Saif S."/>
            <person name="Shea T."/>
            <person name="Sykes S."/>
            <person name="Wortman J."/>
            <person name="Nusbaum C."/>
            <person name="Birren B."/>
        </authorList>
    </citation>
    <scope>NUCLEOTIDE SEQUENCE [LARGE SCALE GENOMIC DNA]</scope>
    <source>
        <strain evidence="2">CBS 10737</strain>
    </source>
</reference>
<gene>
    <name evidence="2" type="ORF">I206_01206</name>
    <name evidence="3" type="ORF">I206_100121</name>
</gene>
<evidence type="ECO:0000313" key="3">
    <source>
        <dbReference type="EMBL" id="WWC66220.1"/>
    </source>
</evidence>
<name>A0A1B9IE34_9TREE</name>
<reference evidence="3" key="4">
    <citation type="submission" date="2024-02" db="EMBL/GenBank/DDBJ databases">
        <title>Comparative genomics of Cryptococcus and Kwoniella reveals pathogenesis evolution and contrasting modes of karyotype evolution via chromosome fusion or intercentromeric recombination.</title>
        <authorList>
            <person name="Coelho M.A."/>
            <person name="David-Palma M."/>
            <person name="Shea T."/>
            <person name="Bowers K."/>
            <person name="McGinley-Smith S."/>
            <person name="Mohammad A.W."/>
            <person name="Gnirke A."/>
            <person name="Yurkov A.M."/>
            <person name="Nowrousian M."/>
            <person name="Sun S."/>
            <person name="Cuomo C.A."/>
            <person name="Heitman J."/>
        </authorList>
    </citation>
    <scope>NUCLEOTIDE SEQUENCE</scope>
    <source>
        <strain evidence="3">CBS 10737</strain>
    </source>
</reference>
<feature type="transmembrane region" description="Helical" evidence="1">
    <location>
        <begin position="31"/>
        <end position="49"/>
    </location>
</feature>
<keyword evidence="4" id="KW-1185">Reference proteome</keyword>
<evidence type="ECO:0000256" key="1">
    <source>
        <dbReference type="SAM" id="Phobius"/>
    </source>
</evidence>
<keyword evidence="1" id="KW-1133">Transmembrane helix</keyword>
<protein>
    <submittedName>
        <fullName evidence="2">Uncharacterized protein</fullName>
    </submittedName>
</protein>
<sequence length="99" mass="11182">MGLYSFSSRKIVTRLKQSEHQNKTAEMRNSIILITLILSLSSVFGIRPLPYRRHHVKSLNSLKHRAPVPTITAPSLGPKDDLPPWRQDKRTIATAVARA</sequence>
<keyword evidence="1" id="KW-0812">Transmembrane</keyword>
<accession>A0A1B9IE34</accession>
<dbReference type="EMBL" id="CP144519">
    <property type="protein sequence ID" value="WWC66220.1"/>
    <property type="molecule type" value="Genomic_DNA"/>
</dbReference>
<keyword evidence="1" id="KW-0472">Membrane</keyword>
<dbReference type="GeneID" id="30169575"/>
<reference evidence="3" key="2">
    <citation type="submission" date="2013-07" db="EMBL/GenBank/DDBJ databases">
        <authorList>
            <consortium name="The Broad Institute Genome Sequencing Platform"/>
            <person name="Cuomo C."/>
            <person name="Litvintseva A."/>
            <person name="Chen Y."/>
            <person name="Heitman J."/>
            <person name="Sun S."/>
            <person name="Springer D."/>
            <person name="Dromer F."/>
            <person name="Young S.K."/>
            <person name="Zeng Q."/>
            <person name="Gargeya S."/>
            <person name="Fitzgerald M."/>
            <person name="Abouelleil A."/>
            <person name="Alvarado L."/>
            <person name="Berlin A.M."/>
            <person name="Chapman S.B."/>
            <person name="Dewar J."/>
            <person name="Goldberg J."/>
            <person name="Griggs A."/>
            <person name="Gujja S."/>
            <person name="Hansen M."/>
            <person name="Howarth C."/>
            <person name="Imamovic A."/>
            <person name="Larimer J."/>
            <person name="McCowan C."/>
            <person name="Murphy C."/>
            <person name="Pearson M."/>
            <person name="Priest M."/>
            <person name="Roberts A."/>
            <person name="Saif S."/>
            <person name="Shea T."/>
            <person name="Sykes S."/>
            <person name="Wortman J."/>
            <person name="Nusbaum C."/>
            <person name="Birren B."/>
        </authorList>
    </citation>
    <scope>NUCLEOTIDE SEQUENCE</scope>
    <source>
        <strain evidence="3">CBS 10737</strain>
    </source>
</reference>
<proteinExistence type="predicted"/>
<reference evidence="2" key="3">
    <citation type="submission" date="2016-07" db="EMBL/GenBank/DDBJ databases">
        <title>Evolution of pathogenesis and genome organization in the Tremellales.</title>
        <authorList>
            <person name="Cuomo C."/>
            <person name="Litvintseva A."/>
            <person name="Heitman J."/>
            <person name="Chen Y."/>
            <person name="Sun S."/>
            <person name="Springer D."/>
            <person name="Dromer F."/>
            <person name="Young S."/>
            <person name="Zeng Q."/>
            <person name="Chapman S."/>
            <person name="Gujja S."/>
            <person name="Saif S."/>
            <person name="Birren B."/>
        </authorList>
    </citation>
    <scope>NUCLEOTIDE SEQUENCE</scope>
    <source>
        <strain evidence="2">CBS 10737</strain>
    </source>
</reference>
<dbReference type="AlphaFoldDB" id="A0A1B9IE34"/>
<dbReference type="Proteomes" id="UP000094020">
    <property type="component" value="Chromosome 1"/>
</dbReference>
<dbReference type="RefSeq" id="XP_019015118.1">
    <property type="nucleotide sequence ID" value="XM_019152980.1"/>
</dbReference>
<dbReference type="KEGG" id="kpin:30169575"/>
<organism evidence="2">
    <name type="scientific">Kwoniella pini CBS 10737</name>
    <dbReference type="NCBI Taxonomy" id="1296096"/>
    <lineage>
        <taxon>Eukaryota</taxon>
        <taxon>Fungi</taxon>
        <taxon>Dikarya</taxon>
        <taxon>Basidiomycota</taxon>
        <taxon>Agaricomycotina</taxon>
        <taxon>Tremellomycetes</taxon>
        <taxon>Tremellales</taxon>
        <taxon>Cryptococcaceae</taxon>
        <taxon>Kwoniella</taxon>
    </lineage>
</organism>